<accession>A0AAJ6YWR1</accession>
<dbReference type="PROSITE" id="PS51679">
    <property type="entry name" value="SAM_MT_C5"/>
    <property type="match status" value="1"/>
</dbReference>
<dbReference type="FunFam" id="3.90.120.10:FF:000001">
    <property type="entry name" value="DNA (cytosine-5)-methyltransferase"/>
    <property type="match status" value="1"/>
</dbReference>
<feature type="binding site" evidence="9">
    <location>
        <position position="77"/>
    </location>
    <ligand>
        <name>Zn(2+)</name>
        <dbReference type="ChEBI" id="CHEBI:29105"/>
    </ligand>
</feature>
<protein>
    <recommendedName>
        <fullName evidence="2">DNA (cytosine-5-)-methyltransferase</fullName>
        <ecNumber evidence="2">2.1.1.37</ecNumber>
    </recommendedName>
</protein>
<keyword evidence="5 10" id="KW-0949">S-adenosyl-L-methionine</keyword>
<name>A0AAJ6YWR1_9HYME</name>
<dbReference type="InterPro" id="IPR001025">
    <property type="entry name" value="BAH_dom"/>
</dbReference>
<dbReference type="GO" id="GO:0044027">
    <property type="term" value="P:negative regulation of gene expression via chromosomal CpG island methylation"/>
    <property type="evidence" value="ECO:0007669"/>
    <property type="project" value="TreeGrafter"/>
</dbReference>
<evidence type="ECO:0000256" key="8">
    <source>
        <dbReference type="ARBA" id="ARBA00023242"/>
    </source>
</evidence>
<proteinExistence type="inferred from homology"/>
<comment type="subcellular location">
    <subcellularLocation>
        <location evidence="1">Nucleus</location>
    </subcellularLocation>
</comment>
<keyword evidence="8" id="KW-0539">Nucleus</keyword>
<feature type="domain" description="BAH" evidence="12">
    <location>
        <begin position="419"/>
        <end position="541"/>
    </location>
</feature>
<evidence type="ECO:0000259" key="12">
    <source>
        <dbReference type="PROSITE" id="PS51038"/>
    </source>
</evidence>
<dbReference type="RefSeq" id="XP_011505760.1">
    <property type="nucleotide sequence ID" value="XM_011507458.1"/>
</dbReference>
<dbReference type="PROSITE" id="PS51038">
    <property type="entry name" value="BAH"/>
    <property type="match status" value="2"/>
</dbReference>
<feature type="domain" description="BAH" evidence="12">
    <location>
        <begin position="638"/>
        <end position="765"/>
    </location>
</feature>
<keyword evidence="3 10" id="KW-0489">Methyltransferase</keyword>
<evidence type="ECO:0000256" key="4">
    <source>
        <dbReference type="ARBA" id="ARBA00022679"/>
    </source>
</evidence>
<dbReference type="GO" id="GO:0003677">
    <property type="term" value="F:DNA binding"/>
    <property type="evidence" value="ECO:0007669"/>
    <property type="project" value="UniProtKB-KW"/>
</dbReference>
<evidence type="ECO:0000256" key="7">
    <source>
        <dbReference type="ARBA" id="ARBA00023125"/>
    </source>
</evidence>
<comment type="caution">
    <text evidence="10">Lacks conserved residue(s) required for the propagation of feature annotation.</text>
</comment>
<feature type="binding site" evidence="9">
    <location>
        <position position="73"/>
    </location>
    <ligand>
        <name>Zn(2+)</name>
        <dbReference type="ChEBI" id="CHEBI:29105"/>
    </ligand>
</feature>
<comment type="similarity">
    <text evidence="10 11">Belongs to the class I-like SAM-binding methyltransferase superfamily. C5-methyltransferase family.</text>
</comment>
<dbReference type="PANTHER" id="PTHR10629:SF52">
    <property type="entry name" value="DNA (CYTOSINE-5)-METHYLTRANSFERASE 1"/>
    <property type="match status" value="1"/>
</dbReference>
<gene>
    <name evidence="14" type="primary">LOC105368447</name>
</gene>
<evidence type="ECO:0000256" key="10">
    <source>
        <dbReference type="PROSITE-ProRule" id="PRU01016"/>
    </source>
</evidence>
<evidence type="ECO:0000313" key="14">
    <source>
        <dbReference type="RefSeq" id="XP_011505760.1"/>
    </source>
</evidence>
<dbReference type="InterPro" id="IPR050390">
    <property type="entry name" value="C5-Methyltransferase"/>
</dbReference>
<dbReference type="InterPro" id="IPR001525">
    <property type="entry name" value="C5_MeTfrase"/>
</dbReference>
<feature type="binding site" evidence="9">
    <location>
        <position position="12"/>
    </location>
    <ligand>
        <name>Zn(2+)</name>
        <dbReference type="ChEBI" id="CHEBI:29105"/>
    </ligand>
</feature>
<dbReference type="Pfam" id="PF01426">
    <property type="entry name" value="BAH"/>
    <property type="match status" value="2"/>
</dbReference>
<dbReference type="KEGG" id="csol:105368447"/>
<sequence>MVSVLLTYYSKCEICKQNLEDKYLNIYNGHPNNAVDEHIALIDEKLSFCTGHKNINQTGLRAAYKITLFNVYCKNGHLCPFDSGLVNKDMGIYISGYLKPMYCNNQSRISDAVSTKDIGPIVHWFIADFISCQEVTVVLSTSLGEYYLMQPSTDYKPFMISVGEKIFLCKIVIESLLNDPCTKYEELLNKFKAIPMPQSFSGFIEDFLIYNAQFICEQIVLFDEAATSEESLLINAPCIKFLIDLAGITIQKDFKKTKIYPHSQNDNWLSKLRCKYNKFSSIKLTTTQQVQDILESIIPIQQNNISNKRLLKCKRSVKTCKMCLKIDCDECSVCNFDNPGTSNQVYINYQCQKMKIVSASLDSNYKYSTNSKSIGRKSEPNKKIHRKLKKNKSIIMTWVGEPILSSKGDFYDAVIINSEMIKRNDYIFIDPIDPSVPMQVIKVRYLWESKLGNKMLHGTWLWRGTETILGEMSLPRELFLVDECQDVPLKFVQSKANVVILQFSSKNIDNESIAGIIKKNNKSLFCQKRYDHVSARFENILPDLEAPQEKEHCFCSTCTRNSLTNQYKTPQLFEKLEEMSDSVKIKFGMVKYLGEEFRIGTAVYLKPKTLGFKYLINNKKYLQNFKKKIIDEKQYPEFYRKFNDKDKNSKFDIPEPFDIGYITSIYSTSKSKLLASINLYITVKKLYRPENTHASESLKRNSDINILYWSEEECDVQFRCVIGKCYLTYLKNLYHSIEEWSAMGPNRFYFAESYDSKKKQFLEPPLQARKIGKNIKTDRYMKSRNNKIDHSKVVIYPQITKKLKILDIFSGCGGLSEGLKLSGVAESQWAVENDEAAANAYRLNNLNALIFTTDCNTFLKKVINGETTLDGQKLPQKGEVDLLCGGPPYQEFNSMNSFNSTAYSLFTNSFIITCISFCNYYKPRFFIMENIRNFVSFKKTTILKLTLSCLVQMGYQCTFGILQVGNYGIPQTQKRMILLAAAAGEILPKFPSPLHVFNKSTSQLYVDIDDKKYYSLKELHNSAPYRAITVYDALSDLPKIVSGNDEVVMQYSSKPITHFQRKMRRNTGNELVTLNDHICKYLGPLVEARMRYVPTKVGSDWRDLPNISVRLSDGSYIDKLIYKYNNNKSEFISSTGILRGVCTCCENKPCNVEDKQVNTLIPWCLSHTANENNNWAGLYGRIEWDRFFSASITNPEPMGKQGRILHPEQPRVVSVRECARSQGFSDNFRFYGSIQDKHKQIGNAVPPPLGAAIGNEIRKSLSFKEMNILY</sequence>
<dbReference type="Gene3D" id="2.30.30.490">
    <property type="match status" value="2"/>
</dbReference>
<keyword evidence="4 10" id="KW-0808">Transferase</keyword>
<keyword evidence="9" id="KW-0479">Metal-binding</keyword>
<keyword evidence="6" id="KW-0677">Repeat</keyword>
<dbReference type="Gene3D" id="3.90.120.10">
    <property type="entry name" value="DNA Methylase, subunit A, domain 2"/>
    <property type="match status" value="1"/>
</dbReference>
<dbReference type="Proteomes" id="UP000695007">
    <property type="component" value="Unplaced"/>
</dbReference>
<dbReference type="PRINTS" id="PR00105">
    <property type="entry name" value="C5METTRFRASE"/>
</dbReference>
<dbReference type="InterPro" id="IPR029063">
    <property type="entry name" value="SAM-dependent_MTases_sf"/>
</dbReference>
<dbReference type="GO" id="GO:0032259">
    <property type="term" value="P:methylation"/>
    <property type="evidence" value="ECO:0007669"/>
    <property type="project" value="UniProtKB-KW"/>
</dbReference>
<dbReference type="GO" id="GO:0003682">
    <property type="term" value="F:chromatin binding"/>
    <property type="evidence" value="ECO:0007669"/>
    <property type="project" value="InterPro"/>
</dbReference>
<dbReference type="Gene3D" id="3.40.50.150">
    <property type="entry name" value="Vaccinia Virus protein VP39"/>
    <property type="match status" value="1"/>
</dbReference>
<dbReference type="AlphaFoldDB" id="A0AAJ6YWR1"/>
<reference evidence="14" key="1">
    <citation type="submission" date="2025-08" db="UniProtKB">
        <authorList>
            <consortium name="RefSeq"/>
        </authorList>
    </citation>
    <scope>IDENTIFICATION</scope>
</reference>
<dbReference type="EC" id="2.1.1.37" evidence="2"/>
<dbReference type="GO" id="GO:0005634">
    <property type="term" value="C:nucleus"/>
    <property type="evidence" value="ECO:0007669"/>
    <property type="project" value="UniProtKB-SubCell"/>
</dbReference>
<dbReference type="NCBIfam" id="TIGR00675">
    <property type="entry name" value="dcm"/>
    <property type="match status" value="1"/>
</dbReference>
<evidence type="ECO:0000313" key="13">
    <source>
        <dbReference type="Proteomes" id="UP000695007"/>
    </source>
</evidence>
<dbReference type="SMART" id="SM00439">
    <property type="entry name" value="BAH"/>
    <property type="match status" value="2"/>
</dbReference>
<keyword evidence="7" id="KW-0238">DNA-binding</keyword>
<dbReference type="PIRSF" id="PIRSF037404">
    <property type="entry name" value="DNMT1"/>
    <property type="match status" value="1"/>
</dbReference>
<dbReference type="SUPFAM" id="SSF53335">
    <property type="entry name" value="S-adenosyl-L-methionine-dependent methyltransferases"/>
    <property type="match status" value="1"/>
</dbReference>
<dbReference type="Gene3D" id="1.10.10.2230">
    <property type="match status" value="1"/>
</dbReference>
<evidence type="ECO:0000256" key="9">
    <source>
        <dbReference type="PIRSR" id="PIRSR037404-3"/>
    </source>
</evidence>
<dbReference type="GO" id="GO:0006346">
    <property type="term" value="P:DNA methylation-dependent constitutive heterochromatin formation"/>
    <property type="evidence" value="ECO:0007669"/>
    <property type="project" value="InterPro"/>
</dbReference>
<feature type="binding site" evidence="9">
    <location>
        <position position="15"/>
    </location>
    <ligand>
        <name>Zn(2+)</name>
        <dbReference type="ChEBI" id="CHEBI:29105"/>
    </ligand>
</feature>
<evidence type="ECO:0000256" key="3">
    <source>
        <dbReference type="ARBA" id="ARBA00022603"/>
    </source>
</evidence>
<dbReference type="PROSITE" id="PS00095">
    <property type="entry name" value="C5_MTASE_2"/>
    <property type="match status" value="1"/>
</dbReference>
<evidence type="ECO:0000256" key="5">
    <source>
        <dbReference type="ARBA" id="ARBA00022691"/>
    </source>
</evidence>
<evidence type="ECO:0000256" key="6">
    <source>
        <dbReference type="ARBA" id="ARBA00022737"/>
    </source>
</evidence>
<dbReference type="InterPro" id="IPR031303">
    <property type="entry name" value="C5_meth_CS"/>
</dbReference>
<evidence type="ECO:0000256" key="2">
    <source>
        <dbReference type="ARBA" id="ARBA00011975"/>
    </source>
</evidence>
<dbReference type="InterPro" id="IPR043151">
    <property type="entry name" value="BAH_sf"/>
</dbReference>
<dbReference type="InterPro" id="IPR022702">
    <property type="entry name" value="Cytosine_MeTrfase1_RFD"/>
</dbReference>
<keyword evidence="9" id="KW-0862">Zinc</keyword>
<dbReference type="GO" id="GO:0003886">
    <property type="term" value="F:DNA (cytosine-5-)-methyltransferase activity"/>
    <property type="evidence" value="ECO:0007669"/>
    <property type="project" value="UniProtKB-EC"/>
</dbReference>
<dbReference type="GeneID" id="105368447"/>
<keyword evidence="13" id="KW-1185">Reference proteome</keyword>
<dbReference type="GO" id="GO:0046872">
    <property type="term" value="F:metal ion binding"/>
    <property type="evidence" value="ECO:0007669"/>
    <property type="project" value="UniProtKB-KW"/>
</dbReference>
<organism evidence="13 14">
    <name type="scientific">Ceratosolen solmsi marchali</name>
    <dbReference type="NCBI Taxonomy" id="326594"/>
    <lineage>
        <taxon>Eukaryota</taxon>
        <taxon>Metazoa</taxon>
        <taxon>Ecdysozoa</taxon>
        <taxon>Arthropoda</taxon>
        <taxon>Hexapoda</taxon>
        <taxon>Insecta</taxon>
        <taxon>Pterygota</taxon>
        <taxon>Neoptera</taxon>
        <taxon>Endopterygota</taxon>
        <taxon>Hymenoptera</taxon>
        <taxon>Apocrita</taxon>
        <taxon>Proctotrupomorpha</taxon>
        <taxon>Chalcidoidea</taxon>
        <taxon>Agaonidae</taxon>
        <taxon>Agaoninae</taxon>
        <taxon>Ceratosolen</taxon>
    </lineage>
</organism>
<evidence type="ECO:0000256" key="11">
    <source>
        <dbReference type="RuleBase" id="RU000416"/>
    </source>
</evidence>
<dbReference type="Pfam" id="PF00145">
    <property type="entry name" value="DNA_methylase"/>
    <property type="match status" value="1"/>
</dbReference>
<dbReference type="Pfam" id="PF12047">
    <property type="entry name" value="DNMT1-RFD"/>
    <property type="match status" value="1"/>
</dbReference>
<dbReference type="PANTHER" id="PTHR10629">
    <property type="entry name" value="CYTOSINE-SPECIFIC METHYLTRANSFERASE"/>
    <property type="match status" value="1"/>
</dbReference>
<evidence type="ECO:0000256" key="1">
    <source>
        <dbReference type="ARBA" id="ARBA00004123"/>
    </source>
</evidence>